<proteinExistence type="predicted"/>
<dbReference type="EMBL" id="KQ981208">
    <property type="protein sequence ID" value="KYN44800.1"/>
    <property type="molecule type" value="Genomic_DNA"/>
</dbReference>
<name>A0A195FVX1_9HYME</name>
<evidence type="ECO:0000313" key="2">
    <source>
        <dbReference type="Proteomes" id="UP000078541"/>
    </source>
</evidence>
<dbReference type="Proteomes" id="UP000078541">
    <property type="component" value="Unassembled WGS sequence"/>
</dbReference>
<accession>A0A195FVX1</accession>
<reference evidence="1 2" key="1">
    <citation type="submission" date="2016-03" db="EMBL/GenBank/DDBJ databases">
        <title>Trachymyrmex septentrionalis WGS genome.</title>
        <authorList>
            <person name="Nygaard S."/>
            <person name="Hu H."/>
            <person name="Boomsma J."/>
            <person name="Zhang G."/>
        </authorList>
    </citation>
    <scope>NUCLEOTIDE SEQUENCE [LARGE SCALE GENOMIC DNA]</scope>
    <source>
        <strain evidence="1">Tsep2-gDNA-1</strain>
        <tissue evidence="1">Whole body</tissue>
    </source>
</reference>
<keyword evidence="2" id="KW-1185">Reference proteome</keyword>
<protein>
    <submittedName>
        <fullName evidence="1">Uncharacterized protein</fullName>
    </submittedName>
</protein>
<dbReference type="AlphaFoldDB" id="A0A195FVX1"/>
<organism evidence="1 2">
    <name type="scientific">Trachymyrmex septentrionalis</name>
    <dbReference type="NCBI Taxonomy" id="34720"/>
    <lineage>
        <taxon>Eukaryota</taxon>
        <taxon>Metazoa</taxon>
        <taxon>Ecdysozoa</taxon>
        <taxon>Arthropoda</taxon>
        <taxon>Hexapoda</taxon>
        <taxon>Insecta</taxon>
        <taxon>Pterygota</taxon>
        <taxon>Neoptera</taxon>
        <taxon>Endopterygota</taxon>
        <taxon>Hymenoptera</taxon>
        <taxon>Apocrita</taxon>
        <taxon>Aculeata</taxon>
        <taxon>Formicoidea</taxon>
        <taxon>Formicidae</taxon>
        <taxon>Myrmicinae</taxon>
        <taxon>Trachymyrmex</taxon>
    </lineage>
</organism>
<gene>
    <name evidence="1" type="ORF">ALC56_00795</name>
</gene>
<evidence type="ECO:0000313" key="1">
    <source>
        <dbReference type="EMBL" id="KYN44800.1"/>
    </source>
</evidence>
<sequence length="126" mass="15164">MSGNANRARTDDWNLTAGFNLGRVEELGNVTDELYPIPDYINVTSLADVNTTEEIDSFYFYEVSRISYFRFYFLHFCDRKCYKLYVVCNFWSIYFLIHRANICVTKIWKSLCLKYILFFKILKYYI</sequence>